<evidence type="ECO:0000256" key="1">
    <source>
        <dbReference type="ARBA" id="ARBA00004651"/>
    </source>
</evidence>
<dbReference type="EMBL" id="JAFIDA010000001">
    <property type="protein sequence ID" value="MBP1327178.1"/>
    <property type="molecule type" value="Genomic_DNA"/>
</dbReference>
<dbReference type="GO" id="GO:0015171">
    <property type="term" value="F:amino acid transmembrane transporter activity"/>
    <property type="evidence" value="ECO:0007669"/>
    <property type="project" value="TreeGrafter"/>
</dbReference>
<dbReference type="Proteomes" id="UP000675163">
    <property type="component" value="Unassembled WGS sequence"/>
</dbReference>
<evidence type="ECO:0000313" key="8">
    <source>
        <dbReference type="Proteomes" id="UP000675163"/>
    </source>
</evidence>
<comment type="caution">
    <text evidence="7">The sequence shown here is derived from an EMBL/GenBank/DDBJ whole genome shotgun (WGS) entry which is preliminary data.</text>
</comment>
<keyword evidence="2" id="KW-1003">Cell membrane</keyword>
<dbReference type="RefSeq" id="WP_209705970.1">
    <property type="nucleotide sequence ID" value="NZ_JAFIDA010000001.1"/>
</dbReference>
<keyword evidence="5 6" id="KW-0472">Membrane</keyword>
<name>A0A940PUQ1_9MICO</name>
<accession>A0A940PUQ1</accession>
<evidence type="ECO:0000256" key="4">
    <source>
        <dbReference type="ARBA" id="ARBA00022989"/>
    </source>
</evidence>
<sequence>MDMALLGAFAISGLGFAVLPGADWGYAIATGVRGRGIWPAISGMVLGYVILTVATAFGVAALIASSPRALGIITLVGAAYLSWLGVQTLRSAHAASYAEAAGTPGSLRRMFAKGVATSGTNPKGLLLFVALLPQFVSLQAGWSASAQMLVLGFVFTITVAVIYTLVAFMSKRVVSQRPEFARYVSYASGVMMLVLAAVLVAEQLLG</sequence>
<protein>
    <submittedName>
        <fullName evidence="7">Threonine/homoserine/homoserine lactone efflux protein</fullName>
    </submittedName>
</protein>
<proteinExistence type="predicted"/>
<feature type="transmembrane region" description="Helical" evidence="6">
    <location>
        <begin position="180"/>
        <end position="201"/>
    </location>
</feature>
<evidence type="ECO:0000313" key="7">
    <source>
        <dbReference type="EMBL" id="MBP1327178.1"/>
    </source>
</evidence>
<dbReference type="Pfam" id="PF01810">
    <property type="entry name" value="LysE"/>
    <property type="match status" value="1"/>
</dbReference>
<evidence type="ECO:0000256" key="5">
    <source>
        <dbReference type="ARBA" id="ARBA00023136"/>
    </source>
</evidence>
<organism evidence="7 8">
    <name type="scientific">Leucobacter exalbidus</name>
    <dbReference type="NCBI Taxonomy" id="662960"/>
    <lineage>
        <taxon>Bacteria</taxon>
        <taxon>Bacillati</taxon>
        <taxon>Actinomycetota</taxon>
        <taxon>Actinomycetes</taxon>
        <taxon>Micrococcales</taxon>
        <taxon>Microbacteriaceae</taxon>
        <taxon>Leucobacter</taxon>
    </lineage>
</organism>
<evidence type="ECO:0000256" key="6">
    <source>
        <dbReference type="SAM" id="Phobius"/>
    </source>
</evidence>
<gene>
    <name evidence="7" type="ORF">JOF28_002410</name>
</gene>
<dbReference type="PANTHER" id="PTHR30086:SF20">
    <property type="entry name" value="ARGININE EXPORTER PROTEIN ARGO-RELATED"/>
    <property type="match status" value="1"/>
</dbReference>
<keyword evidence="8" id="KW-1185">Reference proteome</keyword>
<evidence type="ECO:0000256" key="3">
    <source>
        <dbReference type="ARBA" id="ARBA00022692"/>
    </source>
</evidence>
<reference evidence="7" key="1">
    <citation type="submission" date="2021-02" db="EMBL/GenBank/DDBJ databases">
        <title>Sequencing the genomes of 1000 actinobacteria strains.</title>
        <authorList>
            <person name="Klenk H.-P."/>
        </authorList>
    </citation>
    <scope>NUCLEOTIDE SEQUENCE</scope>
    <source>
        <strain evidence="7">DSM 22850</strain>
    </source>
</reference>
<feature type="transmembrane region" description="Helical" evidence="6">
    <location>
        <begin position="37"/>
        <end position="64"/>
    </location>
</feature>
<keyword evidence="3 6" id="KW-0812">Transmembrane</keyword>
<dbReference type="InterPro" id="IPR001123">
    <property type="entry name" value="LeuE-type"/>
</dbReference>
<dbReference type="AlphaFoldDB" id="A0A940PUQ1"/>
<feature type="transmembrane region" description="Helical" evidence="6">
    <location>
        <begin position="148"/>
        <end position="168"/>
    </location>
</feature>
<dbReference type="GO" id="GO:0005886">
    <property type="term" value="C:plasma membrane"/>
    <property type="evidence" value="ECO:0007669"/>
    <property type="project" value="UniProtKB-SubCell"/>
</dbReference>
<comment type="subcellular location">
    <subcellularLocation>
        <location evidence="1">Cell membrane</location>
        <topology evidence="1">Multi-pass membrane protein</topology>
    </subcellularLocation>
</comment>
<dbReference type="PANTHER" id="PTHR30086">
    <property type="entry name" value="ARGININE EXPORTER PROTEIN ARGO"/>
    <property type="match status" value="1"/>
</dbReference>
<evidence type="ECO:0000256" key="2">
    <source>
        <dbReference type="ARBA" id="ARBA00022475"/>
    </source>
</evidence>
<keyword evidence="4 6" id="KW-1133">Transmembrane helix</keyword>